<keyword evidence="7" id="KW-1185">Reference proteome</keyword>
<accession>A0A917SVT1</accession>
<dbReference type="PROSITE" id="PS50977">
    <property type="entry name" value="HTH_TETR_2"/>
    <property type="match status" value="1"/>
</dbReference>
<keyword evidence="1" id="KW-0805">Transcription regulation</keyword>
<organism evidence="6 7">
    <name type="scientific">Nakamurella endophytica</name>
    <dbReference type="NCBI Taxonomy" id="1748367"/>
    <lineage>
        <taxon>Bacteria</taxon>
        <taxon>Bacillati</taxon>
        <taxon>Actinomycetota</taxon>
        <taxon>Actinomycetes</taxon>
        <taxon>Nakamurellales</taxon>
        <taxon>Nakamurellaceae</taxon>
        <taxon>Nakamurella</taxon>
    </lineage>
</organism>
<dbReference type="AlphaFoldDB" id="A0A917SVT1"/>
<dbReference type="InterPro" id="IPR050109">
    <property type="entry name" value="HTH-type_TetR-like_transc_reg"/>
</dbReference>
<keyword evidence="3" id="KW-0804">Transcription</keyword>
<protein>
    <submittedName>
        <fullName evidence="6">TetR family transcriptional regulator</fullName>
    </submittedName>
</protein>
<evidence type="ECO:0000313" key="7">
    <source>
        <dbReference type="Proteomes" id="UP000655208"/>
    </source>
</evidence>
<comment type="caution">
    <text evidence="6">The sequence shown here is derived from an EMBL/GenBank/DDBJ whole genome shotgun (WGS) entry which is preliminary data.</text>
</comment>
<gene>
    <name evidence="6" type="ORF">GCM10011594_18380</name>
</gene>
<dbReference type="InterPro" id="IPR001647">
    <property type="entry name" value="HTH_TetR"/>
</dbReference>
<feature type="DNA-binding region" description="H-T-H motif" evidence="4">
    <location>
        <begin position="27"/>
        <end position="46"/>
    </location>
</feature>
<evidence type="ECO:0000313" key="6">
    <source>
        <dbReference type="EMBL" id="GGL98803.1"/>
    </source>
</evidence>
<evidence type="ECO:0000256" key="2">
    <source>
        <dbReference type="ARBA" id="ARBA00023125"/>
    </source>
</evidence>
<keyword evidence="2 4" id="KW-0238">DNA-binding</keyword>
<evidence type="ECO:0000256" key="3">
    <source>
        <dbReference type="ARBA" id="ARBA00023163"/>
    </source>
</evidence>
<dbReference type="InterPro" id="IPR009057">
    <property type="entry name" value="Homeodomain-like_sf"/>
</dbReference>
<dbReference type="InterPro" id="IPR036271">
    <property type="entry name" value="Tet_transcr_reg_TetR-rel_C_sf"/>
</dbReference>
<dbReference type="PANTHER" id="PTHR30055">
    <property type="entry name" value="HTH-TYPE TRANSCRIPTIONAL REGULATOR RUTR"/>
    <property type="match status" value="1"/>
</dbReference>
<dbReference type="PANTHER" id="PTHR30055:SF209">
    <property type="entry name" value="POSSIBLE TRANSCRIPTIONAL REGULATORY PROTEIN (PROBABLY TETR-FAMILY)"/>
    <property type="match status" value="1"/>
</dbReference>
<dbReference type="SUPFAM" id="SSF46689">
    <property type="entry name" value="Homeodomain-like"/>
    <property type="match status" value="1"/>
</dbReference>
<name>A0A917SVT1_9ACTN</name>
<dbReference type="Gene3D" id="1.10.357.10">
    <property type="entry name" value="Tetracycline Repressor, domain 2"/>
    <property type="match status" value="1"/>
</dbReference>
<proteinExistence type="predicted"/>
<dbReference type="EMBL" id="BMNA01000003">
    <property type="protein sequence ID" value="GGL98803.1"/>
    <property type="molecule type" value="Genomic_DNA"/>
</dbReference>
<dbReference type="Proteomes" id="UP000655208">
    <property type="component" value="Unassembled WGS sequence"/>
</dbReference>
<dbReference type="Pfam" id="PF13305">
    <property type="entry name" value="TetR_C_33"/>
    <property type="match status" value="1"/>
</dbReference>
<evidence type="ECO:0000259" key="5">
    <source>
        <dbReference type="PROSITE" id="PS50977"/>
    </source>
</evidence>
<reference evidence="6" key="1">
    <citation type="journal article" date="2014" name="Int. J. Syst. Evol. Microbiol.">
        <title>Complete genome sequence of Corynebacterium casei LMG S-19264T (=DSM 44701T), isolated from a smear-ripened cheese.</title>
        <authorList>
            <consortium name="US DOE Joint Genome Institute (JGI-PGF)"/>
            <person name="Walter F."/>
            <person name="Albersmeier A."/>
            <person name="Kalinowski J."/>
            <person name="Ruckert C."/>
        </authorList>
    </citation>
    <scope>NUCLEOTIDE SEQUENCE</scope>
    <source>
        <strain evidence="6">CGMCC 4.7308</strain>
    </source>
</reference>
<reference evidence="6" key="2">
    <citation type="submission" date="2020-09" db="EMBL/GenBank/DDBJ databases">
        <authorList>
            <person name="Sun Q."/>
            <person name="Zhou Y."/>
        </authorList>
    </citation>
    <scope>NUCLEOTIDE SEQUENCE</scope>
    <source>
        <strain evidence="6">CGMCC 4.7308</strain>
    </source>
</reference>
<dbReference type="GO" id="GO:0003700">
    <property type="term" value="F:DNA-binding transcription factor activity"/>
    <property type="evidence" value="ECO:0007669"/>
    <property type="project" value="TreeGrafter"/>
</dbReference>
<evidence type="ECO:0000256" key="1">
    <source>
        <dbReference type="ARBA" id="ARBA00023015"/>
    </source>
</evidence>
<sequence>MHDDELRERLLATAGRLITERGVTGLSLRVLAAEEGTSTTAVYSLFGGRTGLLTALFQQSFSSFGAAQRAVPVTDDAHADLVALGWAYRDWALAHPHAYRVMFGGALTGFEPTPQEWEFAGATIGPLREAVARAIRAGVVADLPDVITHSLWATVHGLVSLVLADCAPPDEQDRRVYGRALEAIVCGFAAPAGPPPRST</sequence>
<dbReference type="Pfam" id="PF00440">
    <property type="entry name" value="TetR_N"/>
    <property type="match status" value="1"/>
</dbReference>
<dbReference type="InterPro" id="IPR025996">
    <property type="entry name" value="MT1864/Rv1816-like_C"/>
</dbReference>
<dbReference type="GO" id="GO:0000976">
    <property type="term" value="F:transcription cis-regulatory region binding"/>
    <property type="evidence" value="ECO:0007669"/>
    <property type="project" value="TreeGrafter"/>
</dbReference>
<evidence type="ECO:0000256" key="4">
    <source>
        <dbReference type="PROSITE-ProRule" id="PRU00335"/>
    </source>
</evidence>
<feature type="domain" description="HTH tetR-type" evidence="5">
    <location>
        <begin position="4"/>
        <end position="64"/>
    </location>
</feature>
<dbReference type="SUPFAM" id="SSF48498">
    <property type="entry name" value="Tetracyclin repressor-like, C-terminal domain"/>
    <property type="match status" value="1"/>
</dbReference>